<protein>
    <recommendedName>
        <fullName evidence="6">G-protein coupled receptors family 1 profile domain-containing protein</fullName>
    </recommendedName>
</protein>
<organism evidence="14 15">
    <name type="scientific">Rotaria magnacalcarata</name>
    <dbReference type="NCBI Taxonomy" id="392030"/>
    <lineage>
        <taxon>Eukaryota</taxon>
        <taxon>Metazoa</taxon>
        <taxon>Spiralia</taxon>
        <taxon>Gnathifera</taxon>
        <taxon>Rotifera</taxon>
        <taxon>Eurotatoria</taxon>
        <taxon>Bdelloidea</taxon>
        <taxon>Philodinida</taxon>
        <taxon>Philodinidae</taxon>
        <taxon>Rotaria</taxon>
    </lineage>
</organism>
<comment type="caution">
    <text evidence="14">The sequence shown here is derived from an EMBL/GenBank/DDBJ whole genome shotgun (WGS) entry which is preliminary data.</text>
</comment>
<dbReference type="SUPFAM" id="SSF81321">
    <property type="entry name" value="Family A G protein-coupled receptor-like"/>
    <property type="match status" value="1"/>
</dbReference>
<keyword evidence="2 5" id="KW-0812">Transmembrane</keyword>
<evidence type="ECO:0000256" key="1">
    <source>
        <dbReference type="ARBA" id="ARBA00004370"/>
    </source>
</evidence>
<dbReference type="PROSITE" id="PS50262">
    <property type="entry name" value="G_PROTEIN_RECEP_F1_2"/>
    <property type="match status" value="1"/>
</dbReference>
<evidence type="ECO:0000313" key="7">
    <source>
        <dbReference type="EMBL" id="CAF1623001.1"/>
    </source>
</evidence>
<evidence type="ECO:0000259" key="6">
    <source>
        <dbReference type="PROSITE" id="PS50262"/>
    </source>
</evidence>
<feature type="transmembrane region" description="Helical" evidence="5">
    <location>
        <begin position="167"/>
        <end position="184"/>
    </location>
</feature>
<dbReference type="GO" id="GO:0016020">
    <property type="term" value="C:membrane"/>
    <property type="evidence" value="ECO:0007669"/>
    <property type="project" value="UniProtKB-SubCell"/>
</dbReference>
<dbReference type="AlphaFoldDB" id="A0A819ZBD5"/>
<keyword evidence="4 5" id="KW-0472">Membrane</keyword>
<proteinExistence type="predicted"/>
<feature type="domain" description="G-protein coupled receptors family 1 profile" evidence="6">
    <location>
        <begin position="67"/>
        <end position="235"/>
    </location>
</feature>
<gene>
    <name evidence="11" type="ORF">BYL167_LOCUS13496</name>
    <name evidence="7" type="ORF">CJN711_LOCUS38258</name>
    <name evidence="12" type="ORF">GIL414_LOCUS15173</name>
    <name evidence="8" type="ORF">KQP761_LOCUS33375</name>
    <name evidence="9" type="ORF">MBJ925_LOCUS4233</name>
    <name evidence="14" type="ORF">OVN521_LOCUS24896</name>
    <name evidence="13" type="ORF">SMN809_LOCUS16886</name>
    <name evidence="10" type="ORF">WKI299_LOCUS23235</name>
</gene>
<evidence type="ECO:0000256" key="2">
    <source>
        <dbReference type="ARBA" id="ARBA00022692"/>
    </source>
</evidence>
<keyword evidence="15" id="KW-1185">Reference proteome</keyword>
<evidence type="ECO:0000256" key="3">
    <source>
        <dbReference type="ARBA" id="ARBA00022989"/>
    </source>
</evidence>
<dbReference type="Proteomes" id="UP000676336">
    <property type="component" value="Unassembled WGS sequence"/>
</dbReference>
<feature type="transmembrane region" description="Helical" evidence="5">
    <location>
        <begin position="87"/>
        <end position="113"/>
    </location>
</feature>
<dbReference type="EMBL" id="CAJNOV010018649">
    <property type="protein sequence ID" value="CAF1623001.1"/>
    <property type="molecule type" value="Genomic_DNA"/>
</dbReference>
<dbReference type="Proteomes" id="UP000681720">
    <property type="component" value="Unassembled WGS sequence"/>
</dbReference>
<evidence type="ECO:0000313" key="14">
    <source>
        <dbReference type="EMBL" id="CAF4174410.1"/>
    </source>
</evidence>
<dbReference type="Proteomes" id="UP000681967">
    <property type="component" value="Unassembled WGS sequence"/>
</dbReference>
<evidence type="ECO:0000256" key="4">
    <source>
        <dbReference type="ARBA" id="ARBA00023136"/>
    </source>
</evidence>
<dbReference type="OrthoDB" id="9993158at2759"/>
<name>A0A819ZBD5_9BILA</name>
<comment type="subcellular location">
    <subcellularLocation>
        <location evidence="1">Membrane</location>
    </subcellularLocation>
</comment>
<reference evidence="14" key="1">
    <citation type="submission" date="2021-02" db="EMBL/GenBank/DDBJ databases">
        <authorList>
            <person name="Nowell W R."/>
        </authorList>
    </citation>
    <scope>NUCLEOTIDE SEQUENCE</scope>
</reference>
<dbReference type="EMBL" id="CAJOBI010007672">
    <property type="protein sequence ID" value="CAF4091934.1"/>
    <property type="molecule type" value="Genomic_DNA"/>
</dbReference>
<sequence length="235" mass="26621">MNPVCFDWQLLCTIRKVYSIVSYSFPTFIIDVSPAAAPSDTIVAMKAAQKYIFQIACPILILMDTISCILNLIVLSQKALRKNPCSIYFIAYNVANLLYMYSSLLALALSLGYNSYDPSIYILVLCRLRLYATVLFNMLSPFYLILTSIDRILVTSSNDRTRQRSTRCFACLCIIIGTLFWALFHSHALISSNIQKLAPNVFLCYFQQGSHLIFVSYYSIIKETSTLLLMIICGL</sequence>
<keyword evidence="3 5" id="KW-1133">Transmembrane helix</keyword>
<evidence type="ECO:0000313" key="10">
    <source>
        <dbReference type="EMBL" id="CAF2116138.1"/>
    </source>
</evidence>
<accession>A0A819ZBD5</accession>
<evidence type="ECO:0000313" key="8">
    <source>
        <dbReference type="EMBL" id="CAF1667234.1"/>
    </source>
</evidence>
<dbReference type="Proteomes" id="UP000663856">
    <property type="component" value="Unassembled WGS sequence"/>
</dbReference>
<dbReference type="Proteomes" id="UP000663866">
    <property type="component" value="Unassembled WGS sequence"/>
</dbReference>
<dbReference type="EMBL" id="CAJNRF010010049">
    <property type="protein sequence ID" value="CAF2116138.1"/>
    <property type="molecule type" value="Genomic_DNA"/>
</dbReference>
<dbReference type="EMBL" id="CAJNRE010000697">
    <property type="protein sequence ID" value="CAF1930802.1"/>
    <property type="molecule type" value="Genomic_DNA"/>
</dbReference>
<dbReference type="InterPro" id="IPR017452">
    <property type="entry name" value="GPCR_Rhodpsn_7TM"/>
</dbReference>
<evidence type="ECO:0000256" key="5">
    <source>
        <dbReference type="SAM" id="Phobius"/>
    </source>
</evidence>
<dbReference type="EMBL" id="CAJOBH010004642">
    <property type="protein sequence ID" value="CAF3997469.1"/>
    <property type="molecule type" value="Genomic_DNA"/>
</dbReference>
<evidence type="ECO:0000313" key="11">
    <source>
        <dbReference type="EMBL" id="CAF3997469.1"/>
    </source>
</evidence>
<evidence type="ECO:0000313" key="13">
    <source>
        <dbReference type="EMBL" id="CAF4091934.1"/>
    </source>
</evidence>
<evidence type="ECO:0000313" key="15">
    <source>
        <dbReference type="Proteomes" id="UP000663866"/>
    </source>
</evidence>
<dbReference type="Proteomes" id="UP000663834">
    <property type="component" value="Unassembled WGS sequence"/>
</dbReference>
<dbReference type="EMBL" id="CAJOBG010006055">
    <property type="protein sequence ID" value="CAF4174410.1"/>
    <property type="molecule type" value="Genomic_DNA"/>
</dbReference>
<dbReference type="Proteomes" id="UP000663855">
    <property type="component" value="Unassembled WGS sequence"/>
</dbReference>
<dbReference type="EMBL" id="CAJOBJ010006606">
    <property type="protein sequence ID" value="CAF4064873.1"/>
    <property type="molecule type" value="Genomic_DNA"/>
</dbReference>
<dbReference type="EMBL" id="CAJNOW010018690">
    <property type="protein sequence ID" value="CAF1667234.1"/>
    <property type="molecule type" value="Genomic_DNA"/>
</dbReference>
<feature type="transmembrane region" description="Helical" evidence="5">
    <location>
        <begin position="119"/>
        <end position="146"/>
    </location>
</feature>
<evidence type="ECO:0000313" key="12">
    <source>
        <dbReference type="EMBL" id="CAF4064873.1"/>
    </source>
</evidence>
<dbReference type="Proteomes" id="UP000663824">
    <property type="component" value="Unassembled WGS sequence"/>
</dbReference>
<dbReference type="Gene3D" id="1.20.1070.10">
    <property type="entry name" value="Rhodopsin 7-helix transmembrane proteins"/>
    <property type="match status" value="1"/>
</dbReference>
<feature type="transmembrane region" description="Helical" evidence="5">
    <location>
        <begin position="51"/>
        <end position="75"/>
    </location>
</feature>
<evidence type="ECO:0000313" key="9">
    <source>
        <dbReference type="EMBL" id="CAF1930802.1"/>
    </source>
</evidence>